<evidence type="ECO:0000313" key="5">
    <source>
        <dbReference type="Proteomes" id="UP000236370"/>
    </source>
</evidence>
<name>A0A2J8NW32_PANTR</name>
<evidence type="ECO:0000313" key="4">
    <source>
        <dbReference type="EMBL" id="PNI75976.1"/>
    </source>
</evidence>
<dbReference type="PANTHER" id="PTHR45930">
    <property type="entry name" value="G-PROTEIN COUPLED RECEPTOR 124-LIKE PROTEIN"/>
    <property type="match status" value="1"/>
</dbReference>
<feature type="transmembrane region" description="Helical" evidence="3">
    <location>
        <begin position="6"/>
        <end position="24"/>
    </location>
</feature>
<keyword evidence="2" id="KW-0675">Receptor</keyword>
<proteinExistence type="inferred from homology"/>
<dbReference type="PANTHER" id="PTHR45930:SF2">
    <property type="entry name" value="ADHESION G PROTEIN-COUPLED RECEPTOR A3"/>
    <property type="match status" value="1"/>
</dbReference>
<evidence type="ECO:0000256" key="3">
    <source>
        <dbReference type="SAM" id="Phobius"/>
    </source>
</evidence>
<accession>A0A2J8NW32</accession>
<comment type="caution">
    <text evidence="4">The sequence shown here is derived from an EMBL/GenBank/DDBJ whole genome shotgun (WGS) entry which is preliminary data.</text>
</comment>
<gene>
    <name evidence="4" type="ORF">CK820_G0007619</name>
</gene>
<dbReference type="SMR" id="A0A2J8NW32"/>
<protein>
    <submittedName>
        <fullName evidence="4">ADGRA3 isoform 13</fullName>
    </submittedName>
</protein>
<organism evidence="4 5">
    <name type="scientific">Pan troglodytes</name>
    <name type="common">Chimpanzee</name>
    <dbReference type="NCBI Taxonomy" id="9598"/>
    <lineage>
        <taxon>Eukaryota</taxon>
        <taxon>Metazoa</taxon>
        <taxon>Chordata</taxon>
        <taxon>Craniata</taxon>
        <taxon>Vertebrata</taxon>
        <taxon>Euteleostomi</taxon>
        <taxon>Mammalia</taxon>
        <taxon>Eutheria</taxon>
        <taxon>Euarchontoglires</taxon>
        <taxon>Primates</taxon>
        <taxon>Haplorrhini</taxon>
        <taxon>Catarrhini</taxon>
        <taxon>Hominidae</taxon>
        <taxon>Pan</taxon>
    </lineage>
</organism>
<evidence type="ECO:0000256" key="1">
    <source>
        <dbReference type="ARBA" id="ARBA00007343"/>
    </source>
</evidence>
<dbReference type="InterPro" id="IPR051963">
    <property type="entry name" value="Adhesion_GPCR_A"/>
</dbReference>
<reference evidence="4 5" key="1">
    <citation type="submission" date="2017-12" db="EMBL/GenBank/DDBJ databases">
        <title>High-resolution comparative analysis of great ape genomes.</title>
        <authorList>
            <person name="Pollen A."/>
            <person name="Hastie A."/>
            <person name="Hormozdiari F."/>
            <person name="Dougherty M."/>
            <person name="Liu R."/>
            <person name="Chaisson M."/>
            <person name="Hoppe E."/>
            <person name="Hill C."/>
            <person name="Pang A."/>
            <person name="Hillier L."/>
            <person name="Baker C."/>
            <person name="Armstrong J."/>
            <person name="Shendure J."/>
            <person name="Paten B."/>
            <person name="Wilson R."/>
            <person name="Chao H."/>
            <person name="Schneider V."/>
            <person name="Ventura M."/>
            <person name="Kronenberg Z."/>
            <person name="Murali S."/>
            <person name="Gordon D."/>
            <person name="Cantsilieris S."/>
            <person name="Munson K."/>
            <person name="Nelson B."/>
            <person name="Raja A."/>
            <person name="Underwood J."/>
            <person name="Diekhans M."/>
            <person name="Fiddes I."/>
            <person name="Haussler D."/>
            <person name="Eichler E."/>
        </authorList>
    </citation>
    <scope>NUCLEOTIDE SEQUENCE [LARGE SCALE GENOMIC DNA]</scope>
    <source>
        <strain evidence="4">Yerkes chimp pedigree #C0471</strain>
    </source>
</reference>
<keyword evidence="3" id="KW-0812">Transmembrane</keyword>
<evidence type="ECO:0000256" key="2">
    <source>
        <dbReference type="ARBA" id="ARBA00023170"/>
    </source>
</evidence>
<comment type="similarity">
    <text evidence="1">Belongs to the G-protein coupled receptor 2 family. Adhesion G-protein coupled receptor (ADGR) subfamily.</text>
</comment>
<keyword evidence="3" id="KW-0472">Membrane</keyword>
<keyword evidence="3" id="KW-1133">Transmembrane helix</keyword>
<dbReference type="EMBL" id="NBAG03000222">
    <property type="protein sequence ID" value="PNI75976.1"/>
    <property type="molecule type" value="Genomic_DNA"/>
</dbReference>
<dbReference type="AlphaFoldDB" id="A0A2J8NW32"/>
<dbReference type="Proteomes" id="UP000236370">
    <property type="component" value="Unassembled WGS sequence"/>
</dbReference>
<sequence>MLRFYLIGGGIPIIVCGITAAANIKNYGSRPNAP</sequence>